<dbReference type="KEGG" id="rsz:108825592"/>
<dbReference type="Proteomes" id="UP000504610">
    <property type="component" value="Chromosome 9"/>
</dbReference>
<dbReference type="AlphaFoldDB" id="A0A6J0L2N9"/>
<accession>A0A6J0L2N9</accession>
<reference evidence="2" key="2">
    <citation type="submission" date="2025-08" db="UniProtKB">
        <authorList>
            <consortium name="RefSeq"/>
        </authorList>
    </citation>
    <scope>IDENTIFICATION</scope>
    <source>
        <tissue evidence="2">Leaf</tissue>
    </source>
</reference>
<evidence type="ECO:0000313" key="2">
    <source>
        <dbReference type="RefSeq" id="XP_018454420.1"/>
    </source>
</evidence>
<sequence length="197" mass="23264">MGVGHDLPDWTTMDVKAYFLYEAGCEPRNMHIPCIRRGEDEGPYYTREEEKCLMNKQVEESKGFDIDFKQFRYVFNYKPLDFDDDEMAMEPETTRELMDRLSRESLEGYNEKEATNYEFVKVTKANYYDTATCATVYFITYQGKASSDDEPKDFRAKVIHYYHEPAKYISCDMKPAKNVHFIETAEDEDAKRTKIDK</sequence>
<dbReference type="GeneID" id="108825592"/>
<keyword evidence="1" id="KW-1185">Reference proteome</keyword>
<dbReference type="RefSeq" id="XP_018454420.1">
    <property type="nucleotide sequence ID" value="XM_018598918.2"/>
</dbReference>
<dbReference type="InterPro" id="IPR006525">
    <property type="entry name" value="Cystatin-related_pln"/>
</dbReference>
<organism evidence="1 2">
    <name type="scientific">Raphanus sativus</name>
    <name type="common">Radish</name>
    <name type="synonym">Raphanus raphanistrum var. sativus</name>
    <dbReference type="NCBI Taxonomy" id="3726"/>
    <lineage>
        <taxon>Eukaryota</taxon>
        <taxon>Viridiplantae</taxon>
        <taxon>Streptophyta</taxon>
        <taxon>Embryophyta</taxon>
        <taxon>Tracheophyta</taxon>
        <taxon>Spermatophyta</taxon>
        <taxon>Magnoliopsida</taxon>
        <taxon>eudicotyledons</taxon>
        <taxon>Gunneridae</taxon>
        <taxon>Pentapetalae</taxon>
        <taxon>rosids</taxon>
        <taxon>malvids</taxon>
        <taxon>Brassicales</taxon>
        <taxon>Brassicaceae</taxon>
        <taxon>Brassiceae</taxon>
        <taxon>Raphanus</taxon>
    </lineage>
</organism>
<reference evidence="1" key="1">
    <citation type="journal article" date="2019" name="Database">
        <title>The radish genome database (RadishGD): an integrated information resource for radish genomics.</title>
        <authorList>
            <person name="Yu H.J."/>
            <person name="Baek S."/>
            <person name="Lee Y.J."/>
            <person name="Cho A."/>
            <person name="Mun J.H."/>
        </authorList>
    </citation>
    <scope>NUCLEOTIDE SEQUENCE [LARGE SCALE GENOMIC DNA]</scope>
    <source>
        <strain evidence="1">cv. WK10039</strain>
    </source>
</reference>
<evidence type="ECO:0000313" key="1">
    <source>
        <dbReference type="Proteomes" id="UP000504610"/>
    </source>
</evidence>
<dbReference type="PANTHER" id="PTHR31228:SF36">
    <property type="entry name" value="CYSTATIN_MONELLIN SUPERFAMILY PROTEIN"/>
    <property type="match status" value="1"/>
</dbReference>
<gene>
    <name evidence="2" type="primary">LOC108825592</name>
</gene>
<proteinExistence type="predicted"/>
<dbReference type="PANTHER" id="PTHR31228">
    <property type="entry name" value="CYSTATIN/MONELLIN SUPERFAMILY PROTEIN"/>
    <property type="match status" value="1"/>
</dbReference>
<dbReference type="NCBIfam" id="TIGR01638">
    <property type="entry name" value="Atha_cystat_rel"/>
    <property type="match status" value="1"/>
</dbReference>
<name>A0A6J0L2N9_RAPSA</name>
<dbReference type="OrthoDB" id="1625419at2759"/>
<protein>
    <submittedName>
        <fullName evidence="2">Uncharacterized protein LOC108825592</fullName>
    </submittedName>
</protein>